<gene>
    <name evidence="4" type="ORF">SAMN05421835_10844</name>
</gene>
<evidence type="ECO:0000256" key="1">
    <source>
        <dbReference type="ARBA" id="ARBA00023002"/>
    </source>
</evidence>
<dbReference type="Proteomes" id="UP000199025">
    <property type="component" value="Unassembled WGS sequence"/>
</dbReference>
<dbReference type="RefSeq" id="WP_245783078.1">
    <property type="nucleotide sequence ID" value="NZ_FORP01000008.1"/>
</dbReference>
<evidence type="ECO:0000313" key="4">
    <source>
        <dbReference type="EMBL" id="SFJ73766.1"/>
    </source>
</evidence>
<protein>
    <submittedName>
        <fullName evidence="4">2-polyprenyl-6-methoxyphenol hydroxylase</fullName>
    </submittedName>
</protein>
<dbReference type="EMBL" id="FORP01000008">
    <property type="protein sequence ID" value="SFJ73766.1"/>
    <property type="molecule type" value="Genomic_DNA"/>
</dbReference>
<dbReference type="SUPFAM" id="SSF51905">
    <property type="entry name" value="FAD/NAD(P)-binding domain"/>
    <property type="match status" value="1"/>
</dbReference>
<keyword evidence="2" id="KW-0503">Monooxygenase</keyword>
<evidence type="ECO:0000256" key="2">
    <source>
        <dbReference type="ARBA" id="ARBA00023033"/>
    </source>
</evidence>
<sequence length="344" mass="37176">MPDAVVVGGGIGGLTAAIALRRIGWSVTVLEQAAELREVGAGLSLAENAMRALDVLGIGDRVRRHAASSQVTGNQRLPSGRYLRRFREGRDVPLAAFHRAELHRVLLDELPADRIRTGRRVTAVPEADLVVAADGVHSTFRDLLWPDAPRPRKRYTAWRGVVAGIDVEGSFTFGRGRYFMIHPLPGGRACWALGSSSGGPETVRGWHSPIPELLAATDAVLRNDILDLGPLPAYTHGNVVLLGDAAHAVTPDLGQGACQAIEDAVTLAAALRSAPVPDALARYDRERLPRTRKIARTARRKGRVSVSPSPLVHRLVVAGTRWVPDAAVRRSTAGVWDWWPPRLS</sequence>
<dbReference type="InterPro" id="IPR050493">
    <property type="entry name" value="FAD-dep_Monooxygenase_BioMet"/>
</dbReference>
<evidence type="ECO:0000313" key="5">
    <source>
        <dbReference type="Proteomes" id="UP000199025"/>
    </source>
</evidence>
<name>A0A1I3TVT4_9PSEU</name>
<feature type="domain" description="FAD-binding" evidence="3">
    <location>
        <begin position="3"/>
        <end position="75"/>
    </location>
</feature>
<dbReference type="PANTHER" id="PTHR13789:SF309">
    <property type="entry name" value="PUTATIVE (AFU_ORTHOLOGUE AFUA_6G14510)-RELATED"/>
    <property type="match status" value="1"/>
</dbReference>
<dbReference type="Gene3D" id="3.50.50.60">
    <property type="entry name" value="FAD/NAD(P)-binding domain"/>
    <property type="match status" value="1"/>
</dbReference>
<dbReference type="GO" id="GO:0071949">
    <property type="term" value="F:FAD binding"/>
    <property type="evidence" value="ECO:0007669"/>
    <property type="project" value="InterPro"/>
</dbReference>
<organism evidence="4 5">
    <name type="scientific">Amycolatopsis sacchari</name>
    <dbReference type="NCBI Taxonomy" id="115433"/>
    <lineage>
        <taxon>Bacteria</taxon>
        <taxon>Bacillati</taxon>
        <taxon>Actinomycetota</taxon>
        <taxon>Actinomycetes</taxon>
        <taxon>Pseudonocardiales</taxon>
        <taxon>Pseudonocardiaceae</taxon>
        <taxon>Amycolatopsis</taxon>
    </lineage>
</organism>
<dbReference type="AlphaFoldDB" id="A0A1I3TVT4"/>
<dbReference type="InterPro" id="IPR036188">
    <property type="entry name" value="FAD/NAD-bd_sf"/>
</dbReference>
<dbReference type="PRINTS" id="PR00420">
    <property type="entry name" value="RNGMNOXGNASE"/>
</dbReference>
<evidence type="ECO:0000259" key="3">
    <source>
        <dbReference type="Pfam" id="PF01494"/>
    </source>
</evidence>
<accession>A0A1I3TVT4</accession>
<dbReference type="Pfam" id="PF01494">
    <property type="entry name" value="FAD_binding_3"/>
    <property type="match status" value="2"/>
</dbReference>
<dbReference type="STRING" id="115433.SAMN05421835_10844"/>
<feature type="domain" description="FAD-binding" evidence="3">
    <location>
        <begin position="233"/>
        <end position="296"/>
    </location>
</feature>
<keyword evidence="1" id="KW-0560">Oxidoreductase</keyword>
<proteinExistence type="predicted"/>
<dbReference type="InterPro" id="IPR002938">
    <property type="entry name" value="FAD-bd"/>
</dbReference>
<keyword evidence="5" id="KW-1185">Reference proteome</keyword>
<reference evidence="4 5" key="1">
    <citation type="submission" date="2016-10" db="EMBL/GenBank/DDBJ databases">
        <authorList>
            <person name="de Groot N.N."/>
        </authorList>
    </citation>
    <scope>NUCLEOTIDE SEQUENCE [LARGE SCALE GENOMIC DNA]</scope>
    <source>
        <strain evidence="4 5">DSM 44468</strain>
    </source>
</reference>
<dbReference type="PANTHER" id="PTHR13789">
    <property type="entry name" value="MONOOXYGENASE"/>
    <property type="match status" value="1"/>
</dbReference>
<dbReference type="GO" id="GO:0004497">
    <property type="term" value="F:monooxygenase activity"/>
    <property type="evidence" value="ECO:0007669"/>
    <property type="project" value="UniProtKB-KW"/>
</dbReference>